<keyword evidence="4 5" id="KW-0408">Iron</keyword>
<evidence type="ECO:0000256" key="7">
    <source>
        <dbReference type="SAM" id="Phobius"/>
    </source>
</evidence>
<protein>
    <submittedName>
        <fullName evidence="8">Cytochrome P450</fullName>
    </submittedName>
</protein>
<proteinExistence type="inferred from homology"/>
<dbReference type="PRINTS" id="PR00463">
    <property type="entry name" value="EP450I"/>
</dbReference>
<dbReference type="PRINTS" id="PR00385">
    <property type="entry name" value="P450"/>
</dbReference>
<dbReference type="OrthoDB" id="1470350at2759"/>
<dbReference type="InterPro" id="IPR002401">
    <property type="entry name" value="Cyt_P450_E_grp-I"/>
</dbReference>
<dbReference type="InterPro" id="IPR036396">
    <property type="entry name" value="Cyt_P450_sf"/>
</dbReference>
<evidence type="ECO:0000256" key="5">
    <source>
        <dbReference type="PIRSR" id="PIRSR602401-1"/>
    </source>
</evidence>
<dbReference type="AlphaFoldDB" id="A0A6A6S5Q1"/>
<evidence type="ECO:0000256" key="3">
    <source>
        <dbReference type="ARBA" id="ARBA00022723"/>
    </source>
</evidence>
<sequence>MSISTFAVVFVAPICLLAFFQLTALKRNISAAKKSGLLYVIVPFSIANPLSLALGRLLRWVPEQWLHKVWWLDVISSLEFTRSWHNGDRPFRLLRASTFLTVSPTELIIYTYEPEVTSHFLRGPAFGKPQELLGILNIYGPTMTGTDGERTRVFRRTTAPFFNEQTMRHVWGQGVKGAGVLMSLFGPSESGEAKNKDVVDPSYYIQRMRTVAGRLTLYVVSSVCFERKIESDEMLKDVLRGEDAVPEGRKIGFSQAMHGVLDWFTVIFVTPKWLLSLSPLTMHRNAKRSFTELGYYMEKLKVERENKLLQSGREKGGKTSSSLLNLLVEAGMMSPNPILGPEEVLGNMFIFLFAGHEANANTLSFLFFLLACNPDAQRRTQLDIDTNMPQLESIKSIAKCLSDPSVYDAMYQQLMESHVGACINEALRLYTVLPFLVKTVPMQSQQSQTIEKEGHVFSANGVSYRVPGGTMVVVNTTAAHTDPEHWPKPRPNAYQSTHRASPIDSFNPGFWVSGHNNVASGENPRFLRPRSGTYVPFSDGGRGCLGKKFALVELCSIVTRVLAEYSVELVAESKEEWHKARDCAAKVLVEEIEFQMSLRLTGKVPIRFVKRGKETIAWE</sequence>
<evidence type="ECO:0000256" key="4">
    <source>
        <dbReference type="ARBA" id="ARBA00023004"/>
    </source>
</evidence>
<dbReference type="EMBL" id="MU006783">
    <property type="protein sequence ID" value="KAF2641484.1"/>
    <property type="molecule type" value="Genomic_DNA"/>
</dbReference>
<dbReference type="InterPro" id="IPR001128">
    <property type="entry name" value="Cyt_P450"/>
</dbReference>
<keyword evidence="7" id="KW-0472">Membrane</keyword>
<dbReference type="GO" id="GO:0005506">
    <property type="term" value="F:iron ion binding"/>
    <property type="evidence" value="ECO:0007669"/>
    <property type="project" value="InterPro"/>
</dbReference>
<feature type="binding site" description="axial binding residue" evidence="5">
    <location>
        <position position="544"/>
    </location>
    <ligand>
        <name>heme</name>
        <dbReference type="ChEBI" id="CHEBI:30413"/>
    </ligand>
    <ligandPart>
        <name>Fe</name>
        <dbReference type="ChEBI" id="CHEBI:18248"/>
    </ligandPart>
</feature>
<dbReference type="PANTHER" id="PTHR24305:SF166">
    <property type="entry name" value="CYTOCHROME P450 12A4, MITOCHONDRIAL-RELATED"/>
    <property type="match status" value="1"/>
</dbReference>
<keyword evidence="3 5" id="KW-0479">Metal-binding</keyword>
<dbReference type="Proteomes" id="UP000799753">
    <property type="component" value="Unassembled WGS sequence"/>
</dbReference>
<dbReference type="GO" id="GO:0020037">
    <property type="term" value="F:heme binding"/>
    <property type="evidence" value="ECO:0007669"/>
    <property type="project" value="InterPro"/>
</dbReference>
<comment type="similarity">
    <text evidence="2 6">Belongs to the cytochrome P450 family.</text>
</comment>
<dbReference type="Gene3D" id="1.10.630.10">
    <property type="entry name" value="Cytochrome P450"/>
    <property type="match status" value="1"/>
</dbReference>
<feature type="transmembrane region" description="Helical" evidence="7">
    <location>
        <begin position="37"/>
        <end position="58"/>
    </location>
</feature>
<evidence type="ECO:0000313" key="8">
    <source>
        <dbReference type="EMBL" id="KAF2641484.1"/>
    </source>
</evidence>
<reference evidence="8" key="1">
    <citation type="journal article" date="2020" name="Stud. Mycol.">
        <title>101 Dothideomycetes genomes: a test case for predicting lifestyles and emergence of pathogens.</title>
        <authorList>
            <person name="Haridas S."/>
            <person name="Albert R."/>
            <person name="Binder M."/>
            <person name="Bloem J."/>
            <person name="Labutti K."/>
            <person name="Salamov A."/>
            <person name="Andreopoulos B."/>
            <person name="Baker S."/>
            <person name="Barry K."/>
            <person name="Bills G."/>
            <person name="Bluhm B."/>
            <person name="Cannon C."/>
            <person name="Castanera R."/>
            <person name="Culley D."/>
            <person name="Daum C."/>
            <person name="Ezra D."/>
            <person name="Gonzalez J."/>
            <person name="Henrissat B."/>
            <person name="Kuo A."/>
            <person name="Liang C."/>
            <person name="Lipzen A."/>
            <person name="Lutzoni F."/>
            <person name="Magnuson J."/>
            <person name="Mondo S."/>
            <person name="Nolan M."/>
            <person name="Ohm R."/>
            <person name="Pangilinan J."/>
            <person name="Park H.-J."/>
            <person name="Ramirez L."/>
            <person name="Alfaro M."/>
            <person name="Sun H."/>
            <person name="Tritt A."/>
            <person name="Yoshinaga Y."/>
            <person name="Zwiers L.-H."/>
            <person name="Turgeon B."/>
            <person name="Goodwin S."/>
            <person name="Spatafora J."/>
            <person name="Crous P."/>
            <person name="Grigoriev I."/>
        </authorList>
    </citation>
    <scope>NUCLEOTIDE SEQUENCE</scope>
    <source>
        <strain evidence="8">CBS 473.64</strain>
    </source>
</reference>
<keyword evidence="6" id="KW-0503">Monooxygenase</keyword>
<accession>A0A6A6S5Q1</accession>
<evidence type="ECO:0000313" key="9">
    <source>
        <dbReference type="Proteomes" id="UP000799753"/>
    </source>
</evidence>
<dbReference type="InterPro" id="IPR050121">
    <property type="entry name" value="Cytochrome_P450_monoxygenase"/>
</dbReference>
<dbReference type="SUPFAM" id="SSF48264">
    <property type="entry name" value="Cytochrome P450"/>
    <property type="match status" value="1"/>
</dbReference>
<dbReference type="PROSITE" id="PS00086">
    <property type="entry name" value="CYTOCHROME_P450"/>
    <property type="match status" value="1"/>
</dbReference>
<keyword evidence="7" id="KW-0812">Transmembrane</keyword>
<organism evidence="8 9">
    <name type="scientific">Massarina eburnea CBS 473.64</name>
    <dbReference type="NCBI Taxonomy" id="1395130"/>
    <lineage>
        <taxon>Eukaryota</taxon>
        <taxon>Fungi</taxon>
        <taxon>Dikarya</taxon>
        <taxon>Ascomycota</taxon>
        <taxon>Pezizomycotina</taxon>
        <taxon>Dothideomycetes</taxon>
        <taxon>Pleosporomycetidae</taxon>
        <taxon>Pleosporales</taxon>
        <taxon>Massarineae</taxon>
        <taxon>Massarinaceae</taxon>
        <taxon>Massarina</taxon>
    </lineage>
</organism>
<feature type="transmembrane region" description="Helical" evidence="7">
    <location>
        <begin position="6"/>
        <end position="25"/>
    </location>
</feature>
<dbReference type="PANTHER" id="PTHR24305">
    <property type="entry name" value="CYTOCHROME P450"/>
    <property type="match status" value="1"/>
</dbReference>
<evidence type="ECO:0000256" key="6">
    <source>
        <dbReference type="RuleBase" id="RU000461"/>
    </source>
</evidence>
<comment type="cofactor">
    <cofactor evidence="1 5">
        <name>heme</name>
        <dbReference type="ChEBI" id="CHEBI:30413"/>
    </cofactor>
</comment>
<dbReference type="Pfam" id="PF00067">
    <property type="entry name" value="p450"/>
    <property type="match status" value="1"/>
</dbReference>
<keyword evidence="5 6" id="KW-0349">Heme</keyword>
<dbReference type="GO" id="GO:0016705">
    <property type="term" value="F:oxidoreductase activity, acting on paired donors, with incorporation or reduction of molecular oxygen"/>
    <property type="evidence" value="ECO:0007669"/>
    <property type="project" value="InterPro"/>
</dbReference>
<keyword evidence="7" id="KW-1133">Transmembrane helix</keyword>
<keyword evidence="9" id="KW-1185">Reference proteome</keyword>
<keyword evidence="6" id="KW-0560">Oxidoreductase</keyword>
<gene>
    <name evidence="8" type="ORF">P280DRAFT_498287</name>
</gene>
<dbReference type="InterPro" id="IPR017972">
    <property type="entry name" value="Cyt_P450_CS"/>
</dbReference>
<evidence type="ECO:0000256" key="1">
    <source>
        <dbReference type="ARBA" id="ARBA00001971"/>
    </source>
</evidence>
<evidence type="ECO:0000256" key="2">
    <source>
        <dbReference type="ARBA" id="ARBA00010617"/>
    </source>
</evidence>
<dbReference type="GO" id="GO:0004497">
    <property type="term" value="F:monooxygenase activity"/>
    <property type="evidence" value="ECO:0007669"/>
    <property type="project" value="UniProtKB-KW"/>
</dbReference>
<name>A0A6A6S5Q1_9PLEO</name>